<accession>A0A4T2BR39</accession>
<dbReference type="RefSeq" id="WP_136643011.1">
    <property type="nucleotide sequence ID" value="NZ_QYRT01000033.1"/>
</dbReference>
<dbReference type="OrthoDB" id="4949144at2"/>
<comment type="caution">
    <text evidence="2">The sequence shown here is derived from an EMBL/GenBank/DDBJ whole genome shotgun (WGS) entry which is preliminary data.</text>
</comment>
<keyword evidence="3" id="KW-1185">Reference proteome</keyword>
<sequence>MSDDVEWTPAFPGQRPPFQPGNKLAVTHGTYSPARVDPLAHEYIAEVIADPATAYLGQARFSAALWSWATAQAKVQLLTTWVDGMDISVSGSAKAGQTSPLELLRKWMATAQTWASRLGLDPLSAARLGKDVAQGQQASAATILTELRTQAEAGRTPPPPQDG</sequence>
<dbReference type="EMBL" id="QYRT01000033">
    <property type="protein sequence ID" value="TIH33690.1"/>
    <property type="molecule type" value="Genomic_DNA"/>
</dbReference>
<name>A0A4T2BR39_9MICO</name>
<dbReference type="AlphaFoldDB" id="A0A4T2BR39"/>
<organism evidence="2 3">
    <name type="scientific">Subtercola vilae</name>
    <dbReference type="NCBI Taxonomy" id="2056433"/>
    <lineage>
        <taxon>Bacteria</taxon>
        <taxon>Bacillati</taxon>
        <taxon>Actinomycetota</taxon>
        <taxon>Actinomycetes</taxon>
        <taxon>Micrococcales</taxon>
        <taxon>Microbacteriaceae</taxon>
        <taxon>Subtercola</taxon>
    </lineage>
</organism>
<evidence type="ECO:0000313" key="3">
    <source>
        <dbReference type="Proteomes" id="UP000306192"/>
    </source>
</evidence>
<evidence type="ECO:0000256" key="1">
    <source>
        <dbReference type="SAM" id="MobiDB-lite"/>
    </source>
</evidence>
<dbReference type="Proteomes" id="UP000306192">
    <property type="component" value="Unassembled WGS sequence"/>
</dbReference>
<protein>
    <submittedName>
        <fullName evidence="2">Uncharacterized protein</fullName>
    </submittedName>
</protein>
<proteinExistence type="predicted"/>
<gene>
    <name evidence="2" type="ORF">D4765_14505</name>
</gene>
<evidence type="ECO:0000313" key="2">
    <source>
        <dbReference type="EMBL" id="TIH33690.1"/>
    </source>
</evidence>
<reference evidence="2 3" key="1">
    <citation type="journal article" date="2019" name="Microorganisms">
        <title>Systematic Affiliation and Genome Analysis of Subtercola vilae DB165(T) with Particular Emphasis on Cold Adaptation of an Isolate from a High-Altitude Cold Volcano Lake.</title>
        <authorList>
            <person name="Villalobos A.S."/>
            <person name="Wiese J."/>
            <person name="Imhoff J.F."/>
            <person name="Dorador C."/>
            <person name="Keller A."/>
            <person name="Hentschel U."/>
        </authorList>
    </citation>
    <scope>NUCLEOTIDE SEQUENCE [LARGE SCALE GENOMIC DNA]</scope>
    <source>
        <strain evidence="2 3">DB165</strain>
    </source>
</reference>
<feature type="region of interest" description="Disordered" evidence="1">
    <location>
        <begin position="1"/>
        <end position="24"/>
    </location>
</feature>